<accession>A0ABT1XE11</accession>
<organism evidence="1 2">
    <name type="scientific">Limnobacter parvus</name>
    <dbReference type="NCBI Taxonomy" id="2939690"/>
    <lineage>
        <taxon>Bacteria</taxon>
        <taxon>Pseudomonadati</taxon>
        <taxon>Pseudomonadota</taxon>
        <taxon>Betaproteobacteria</taxon>
        <taxon>Burkholderiales</taxon>
        <taxon>Burkholderiaceae</taxon>
        <taxon>Limnobacter</taxon>
    </lineage>
</organism>
<dbReference type="Proteomes" id="UP001165267">
    <property type="component" value="Unassembled WGS sequence"/>
</dbReference>
<dbReference type="EMBL" id="JANKHG010000014">
    <property type="protein sequence ID" value="MCR2745513.1"/>
    <property type="molecule type" value="Genomic_DNA"/>
</dbReference>
<proteinExistence type="predicted"/>
<evidence type="ECO:0000313" key="1">
    <source>
        <dbReference type="EMBL" id="MCR2745513.1"/>
    </source>
</evidence>
<evidence type="ECO:0000313" key="2">
    <source>
        <dbReference type="Proteomes" id="UP001165267"/>
    </source>
</evidence>
<reference evidence="1" key="1">
    <citation type="submission" date="2022-07" db="EMBL/GenBank/DDBJ databases">
        <authorList>
            <person name="Xamxidin M."/>
        </authorList>
    </citation>
    <scope>NUCLEOTIDE SEQUENCE</scope>
    <source>
        <strain evidence="1">YS8-69</strain>
    </source>
</reference>
<comment type="caution">
    <text evidence="1">The sequence shown here is derived from an EMBL/GenBank/DDBJ whole genome shotgun (WGS) entry which is preliminary data.</text>
</comment>
<sequence length="239" mass="26803">MPISSISRLANMGLQNLHCASVPVGLRALRALGKAHPGVNPEKLLATCNQLFGEPRNYTFIGSTSLHLQALRFLKPEQTLPLPNDLDVTVNSTGMRQFNNIGKRVMEDLQLTSDPCGIVFMPRERGDTLKIDVTSDHEFGFAKYTQCPNSIEGMNVAQITHTYDEDLLRLIDPLYIELCGGLDNTKRLFNERWQHFDQTQLRMLSMTLCPPIQAILNFSLKPVSDVVVINHSTGRNQVK</sequence>
<keyword evidence="2" id="KW-1185">Reference proteome</keyword>
<name>A0ABT1XE11_9BURK</name>
<evidence type="ECO:0008006" key="3">
    <source>
        <dbReference type="Google" id="ProtNLM"/>
    </source>
</evidence>
<protein>
    <recommendedName>
        <fullName evidence="3">Nucleotidyl transferase AbiEii/AbiGii toxin family protein</fullName>
    </recommendedName>
</protein>
<gene>
    <name evidence="1" type="ORF">NSP04_02490</name>
</gene>
<dbReference type="RefSeq" id="WP_257510761.1">
    <property type="nucleotide sequence ID" value="NZ_JANKHG010000014.1"/>
</dbReference>